<dbReference type="EMBL" id="CAAKNF010000195">
    <property type="protein sequence ID" value="VIO97545.1"/>
    <property type="molecule type" value="Genomic_DNA"/>
</dbReference>
<keyword evidence="2" id="KW-1185">Reference proteome</keyword>
<name>A0A4E9FKR5_BRUMA</name>
<dbReference type="CTD" id="66058942"/>
<evidence type="ECO:0000313" key="2">
    <source>
        <dbReference type="Proteomes" id="UP000006672"/>
    </source>
</evidence>
<dbReference type="GeneID" id="66058942"/>
<accession>A0A4E9FKR5</accession>
<reference evidence="3" key="3">
    <citation type="submission" date="2019-12" db="UniProtKB">
        <authorList>
            <consortium name="WormBaseParasite"/>
        </authorList>
    </citation>
    <scope>IDENTIFICATION</scope>
</reference>
<protein>
    <submittedName>
        <fullName evidence="1 3">Uncharacterized protein</fullName>
    </submittedName>
</protein>
<gene>
    <name evidence="1 3" type="primary">Bm17703</name>
    <name evidence="1" type="ORF">BM_BM17703</name>
</gene>
<proteinExistence type="predicted"/>
<dbReference type="RefSeq" id="XP_042937130.1">
    <property type="nucleotide sequence ID" value="XM_043081196.1"/>
</dbReference>
<reference evidence="2" key="1">
    <citation type="journal article" date="2007" name="Science">
        <title>Draft genome of the filarial nematode parasite Brugia malayi.</title>
        <authorList>
            <person name="Ghedin E."/>
            <person name="Wang S."/>
            <person name="Spiro D."/>
            <person name="Caler E."/>
            <person name="Zhao Q."/>
            <person name="Crabtree J."/>
            <person name="Allen J.E."/>
            <person name="Delcher A.L."/>
            <person name="Guiliano D.B."/>
            <person name="Miranda-Saavedra D."/>
            <person name="Angiuoli S.V."/>
            <person name="Creasy T."/>
            <person name="Amedeo P."/>
            <person name="Haas B."/>
            <person name="El-Sayed N.M."/>
            <person name="Wortman J.R."/>
            <person name="Feldblyum T."/>
            <person name="Tallon L."/>
            <person name="Schatz M."/>
            <person name="Shumway M."/>
            <person name="Koo H."/>
            <person name="Salzberg S.L."/>
            <person name="Schobel S."/>
            <person name="Pertea M."/>
            <person name="Pop M."/>
            <person name="White O."/>
            <person name="Barton G.J."/>
            <person name="Carlow C.K."/>
            <person name="Crawford M.J."/>
            <person name="Daub J."/>
            <person name="Dimmic M.W."/>
            <person name="Estes C.F."/>
            <person name="Foster J.M."/>
            <person name="Ganatra M."/>
            <person name="Gregory W.F."/>
            <person name="Johnson N.M."/>
            <person name="Jin J."/>
            <person name="Komuniecki R."/>
            <person name="Korf I."/>
            <person name="Kumar S."/>
            <person name="Laney S."/>
            <person name="Li B.W."/>
            <person name="Li W."/>
            <person name="Lindblom T.H."/>
            <person name="Lustigman S."/>
            <person name="Ma D."/>
            <person name="Maina C.V."/>
            <person name="Martin D.M."/>
            <person name="McCarter J.P."/>
            <person name="McReynolds L."/>
            <person name="Mitreva M."/>
            <person name="Nutman T.B."/>
            <person name="Parkinson J."/>
            <person name="Peregrin-Alvarez J.M."/>
            <person name="Poole C."/>
            <person name="Ren Q."/>
            <person name="Saunders L."/>
            <person name="Sluder A.E."/>
            <person name="Smith K."/>
            <person name="Stanke M."/>
            <person name="Unnasch T.R."/>
            <person name="Ware J."/>
            <person name="Wei A.D."/>
            <person name="Weil G."/>
            <person name="Williams D.J."/>
            <person name="Zhang Y."/>
            <person name="Williams S.A."/>
            <person name="Fraser-Liggett C."/>
            <person name="Slatko B."/>
            <person name="Blaxter M.L."/>
            <person name="Scott A.L."/>
        </authorList>
    </citation>
    <scope>NUCLEOTIDE SEQUENCE</scope>
    <source>
        <strain evidence="2">FR3</strain>
    </source>
</reference>
<evidence type="ECO:0000313" key="3">
    <source>
        <dbReference type="WBParaSite" id="Bm17703.1"/>
    </source>
</evidence>
<dbReference type="Proteomes" id="UP000006672">
    <property type="component" value="Unassembled WGS sequence"/>
</dbReference>
<dbReference type="AlphaFoldDB" id="A0A4E9FKR5"/>
<accession>A0A5S6PEC4</accession>
<reference evidence="1" key="2">
    <citation type="submission" date="2019-04" db="EMBL/GenBank/DDBJ databases">
        <authorList>
            <person name="Howe K."/>
            <person name="Paulini M."/>
            <person name="Williams G."/>
        </authorList>
    </citation>
    <scope>NUCLEOTIDE SEQUENCE [LARGE SCALE GENOMIC DNA]</scope>
    <source>
        <strain evidence="1">FR3</strain>
    </source>
</reference>
<sequence length="42" mass="4888">MLGYIDHFKDMRIKIYGLENMKVETSMNVTHSRDSGRNKGTI</sequence>
<dbReference type="KEGG" id="bmy:BM_BM17703"/>
<evidence type="ECO:0000313" key="1">
    <source>
        <dbReference type="EMBL" id="VIO97545.1"/>
    </source>
</evidence>
<dbReference type="WBParaSite" id="Bm17703.1">
    <property type="protein sequence ID" value="Bm17703.1"/>
    <property type="gene ID" value="WBGene00268845"/>
</dbReference>
<organism evidence="1">
    <name type="scientific">Brugia malayi</name>
    <name type="common">Filarial nematode worm</name>
    <dbReference type="NCBI Taxonomy" id="6279"/>
    <lineage>
        <taxon>Eukaryota</taxon>
        <taxon>Metazoa</taxon>
        <taxon>Ecdysozoa</taxon>
        <taxon>Nematoda</taxon>
        <taxon>Chromadorea</taxon>
        <taxon>Rhabditida</taxon>
        <taxon>Spirurina</taxon>
        <taxon>Spiruromorpha</taxon>
        <taxon>Filarioidea</taxon>
        <taxon>Onchocercidae</taxon>
        <taxon>Brugia</taxon>
    </lineage>
</organism>